<gene>
    <name evidence="1" type="ORF">ILYODFUR_016557</name>
</gene>
<organism evidence="1 2">
    <name type="scientific">Ilyodon furcidens</name>
    <name type="common">goldbreast splitfin</name>
    <dbReference type="NCBI Taxonomy" id="33524"/>
    <lineage>
        <taxon>Eukaryota</taxon>
        <taxon>Metazoa</taxon>
        <taxon>Chordata</taxon>
        <taxon>Craniata</taxon>
        <taxon>Vertebrata</taxon>
        <taxon>Euteleostomi</taxon>
        <taxon>Actinopterygii</taxon>
        <taxon>Neopterygii</taxon>
        <taxon>Teleostei</taxon>
        <taxon>Neoteleostei</taxon>
        <taxon>Acanthomorphata</taxon>
        <taxon>Ovalentaria</taxon>
        <taxon>Atherinomorphae</taxon>
        <taxon>Cyprinodontiformes</taxon>
        <taxon>Goodeidae</taxon>
        <taxon>Ilyodon</taxon>
    </lineage>
</organism>
<name>A0ABV0T8X1_9TELE</name>
<comment type="caution">
    <text evidence="1">The sequence shown here is derived from an EMBL/GenBank/DDBJ whole genome shotgun (WGS) entry which is preliminary data.</text>
</comment>
<dbReference type="EMBL" id="JAHRIQ010024683">
    <property type="protein sequence ID" value="MEQ2229201.1"/>
    <property type="molecule type" value="Genomic_DNA"/>
</dbReference>
<sequence>MQNVVAFFSVEEDTNFSVLSSVLNANQPLNVSGPALFSQHYHCGNIVDHRAAPVQRMQYLLNSSSKGKTAVLTMHNHHPSLTIHSEFQGKSKDKTNHVGA</sequence>
<dbReference type="Proteomes" id="UP001482620">
    <property type="component" value="Unassembled WGS sequence"/>
</dbReference>
<accession>A0ABV0T8X1</accession>
<evidence type="ECO:0000313" key="2">
    <source>
        <dbReference type="Proteomes" id="UP001482620"/>
    </source>
</evidence>
<proteinExistence type="predicted"/>
<keyword evidence="2" id="KW-1185">Reference proteome</keyword>
<reference evidence="1 2" key="1">
    <citation type="submission" date="2021-06" db="EMBL/GenBank/DDBJ databases">
        <authorList>
            <person name="Palmer J.M."/>
        </authorList>
    </citation>
    <scope>NUCLEOTIDE SEQUENCE [LARGE SCALE GENOMIC DNA]</scope>
    <source>
        <strain evidence="2">if_2019</strain>
        <tissue evidence="1">Muscle</tissue>
    </source>
</reference>
<protein>
    <submittedName>
        <fullName evidence="1">Uncharacterized protein</fullName>
    </submittedName>
</protein>
<evidence type="ECO:0000313" key="1">
    <source>
        <dbReference type="EMBL" id="MEQ2229201.1"/>
    </source>
</evidence>